<dbReference type="AlphaFoldDB" id="A0A1X2IUM7"/>
<organism evidence="1 2">
    <name type="scientific">Absidia repens</name>
    <dbReference type="NCBI Taxonomy" id="90262"/>
    <lineage>
        <taxon>Eukaryota</taxon>
        <taxon>Fungi</taxon>
        <taxon>Fungi incertae sedis</taxon>
        <taxon>Mucoromycota</taxon>
        <taxon>Mucoromycotina</taxon>
        <taxon>Mucoromycetes</taxon>
        <taxon>Mucorales</taxon>
        <taxon>Cunninghamellaceae</taxon>
        <taxon>Absidia</taxon>
    </lineage>
</organism>
<gene>
    <name evidence="1" type="ORF">BCR42DRAFT_388671</name>
</gene>
<evidence type="ECO:0000313" key="2">
    <source>
        <dbReference type="Proteomes" id="UP000193560"/>
    </source>
</evidence>
<name>A0A1X2IUM7_9FUNG</name>
<accession>A0A1X2IUM7</accession>
<reference evidence="1 2" key="1">
    <citation type="submission" date="2016-07" db="EMBL/GenBank/DDBJ databases">
        <title>Pervasive Adenine N6-methylation of Active Genes in Fungi.</title>
        <authorList>
            <consortium name="DOE Joint Genome Institute"/>
            <person name="Mondo S.J."/>
            <person name="Dannebaum R.O."/>
            <person name="Kuo R.C."/>
            <person name="Labutti K."/>
            <person name="Haridas S."/>
            <person name="Kuo A."/>
            <person name="Salamov A."/>
            <person name="Ahrendt S.R."/>
            <person name="Lipzen A."/>
            <person name="Sullivan W."/>
            <person name="Andreopoulos W.B."/>
            <person name="Clum A."/>
            <person name="Lindquist E."/>
            <person name="Daum C."/>
            <person name="Ramamoorthy G.K."/>
            <person name="Gryganskyi A."/>
            <person name="Culley D."/>
            <person name="Magnuson J.K."/>
            <person name="James T.Y."/>
            <person name="O'Malley M.A."/>
            <person name="Stajich J.E."/>
            <person name="Spatafora J.W."/>
            <person name="Visel A."/>
            <person name="Grigoriev I.V."/>
        </authorList>
    </citation>
    <scope>NUCLEOTIDE SEQUENCE [LARGE SCALE GENOMIC DNA]</scope>
    <source>
        <strain evidence="1 2">NRRL 1336</strain>
    </source>
</reference>
<protein>
    <submittedName>
        <fullName evidence="1">Uncharacterized protein</fullName>
    </submittedName>
</protein>
<keyword evidence="2" id="KW-1185">Reference proteome</keyword>
<comment type="caution">
    <text evidence="1">The sequence shown here is derived from an EMBL/GenBank/DDBJ whole genome shotgun (WGS) entry which is preliminary data.</text>
</comment>
<proteinExistence type="predicted"/>
<dbReference type="Proteomes" id="UP000193560">
    <property type="component" value="Unassembled WGS sequence"/>
</dbReference>
<evidence type="ECO:0000313" key="1">
    <source>
        <dbReference type="EMBL" id="ORZ22480.1"/>
    </source>
</evidence>
<sequence>MNINILNCVDFSKTKLFAGVINYYLSAICYWTVFTVNGTVKFYRYAVFTSKTQPKSSRVPLNLRKSSTYECGFYLKTLFESSCLLLTLLESSTYECGFQLRAI</sequence>
<dbReference type="EMBL" id="MCGE01000004">
    <property type="protein sequence ID" value="ORZ22480.1"/>
    <property type="molecule type" value="Genomic_DNA"/>
</dbReference>